<feature type="transmembrane region" description="Helical" evidence="9">
    <location>
        <begin position="187"/>
        <end position="206"/>
    </location>
</feature>
<keyword evidence="9" id="KW-1133">Transmembrane helix</keyword>
<accession>A0A2T5UVZ6</accession>
<evidence type="ECO:0000256" key="1">
    <source>
        <dbReference type="ARBA" id="ARBA00000085"/>
    </source>
</evidence>
<dbReference type="AlphaFoldDB" id="A0A2T5UVZ6"/>
<keyword evidence="3" id="KW-0597">Phosphoprotein</keyword>
<evidence type="ECO:0000313" key="11">
    <source>
        <dbReference type="EMBL" id="PTW55680.1"/>
    </source>
</evidence>
<dbReference type="SUPFAM" id="SSF55874">
    <property type="entry name" value="ATPase domain of HSP90 chaperone/DNA topoisomerase II/histidine kinase"/>
    <property type="match status" value="1"/>
</dbReference>
<protein>
    <recommendedName>
        <fullName evidence="2">histidine kinase</fullName>
        <ecNumber evidence="2">2.7.13.3</ecNumber>
    </recommendedName>
</protein>
<keyword evidence="12" id="KW-1185">Reference proteome</keyword>
<evidence type="ECO:0000256" key="4">
    <source>
        <dbReference type="ARBA" id="ARBA00022679"/>
    </source>
</evidence>
<dbReference type="CDD" id="cd00075">
    <property type="entry name" value="HATPase"/>
    <property type="match status" value="1"/>
</dbReference>
<keyword evidence="5" id="KW-0547">Nucleotide-binding</keyword>
<dbReference type="GO" id="GO:0030295">
    <property type="term" value="F:protein kinase activator activity"/>
    <property type="evidence" value="ECO:0007669"/>
    <property type="project" value="TreeGrafter"/>
</dbReference>
<evidence type="ECO:0000313" key="12">
    <source>
        <dbReference type="Proteomes" id="UP000244081"/>
    </source>
</evidence>
<dbReference type="SUPFAM" id="SSF47384">
    <property type="entry name" value="Homodimeric domain of signal transducing histidine kinase"/>
    <property type="match status" value="1"/>
</dbReference>
<evidence type="ECO:0000256" key="7">
    <source>
        <dbReference type="ARBA" id="ARBA00022840"/>
    </source>
</evidence>
<keyword evidence="8" id="KW-0902">Two-component regulatory system</keyword>
<dbReference type="InterPro" id="IPR004358">
    <property type="entry name" value="Sig_transdc_His_kin-like_C"/>
</dbReference>
<dbReference type="Gene3D" id="3.30.565.10">
    <property type="entry name" value="Histidine kinase-like ATPase, C-terminal domain"/>
    <property type="match status" value="1"/>
</dbReference>
<dbReference type="PANTHER" id="PTHR42878:SF7">
    <property type="entry name" value="SENSOR HISTIDINE KINASE GLRK"/>
    <property type="match status" value="1"/>
</dbReference>
<dbReference type="Pfam" id="PF02518">
    <property type="entry name" value="HATPase_c"/>
    <property type="match status" value="1"/>
</dbReference>
<organism evidence="11 12">
    <name type="scientific">Breoghania corrubedonensis</name>
    <dbReference type="NCBI Taxonomy" id="665038"/>
    <lineage>
        <taxon>Bacteria</taxon>
        <taxon>Pseudomonadati</taxon>
        <taxon>Pseudomonadota</taxon>
        <taxon>Alphaproteobacteria</taxon>
        <taxon>Hyphomicrobiales</taxon>
        <taxon>Stappiaceae</taxon>
        <taxon>Breoghania</taxon>
    </lineage>
</organism>
<evidence type="ECO:0000256" key="5">
    <source>
        <dbReference type="ARBA" id="ARBA00022741"/>
    </source>
</evidence>
<dbReference type="GO" id="GO:0005524">
    <property type="term" value="F:ATP binding"/>
    <property type="evidence" value="ECO:0007669"/>
    <property type="project" value="UniProtKB-KW"/>
</dbReference>
<comment type="caution">
    <text evidence="11">The sequence shown here is derived from an EMBL/GenBank/DDBJ whole genome shotgun (WGS) entry which is preliminary data.</text>
</comment>
<evidence type="ECO:0000256" key="3">
    <source>
        <dbReference type="ARBA" id="ARBA00022553"/>
    </source>
</evidence>
<keyword evidence="7" id="KW-0067">ATP-binding</keyword>
<evidence type="ECO:0000256" key="8">
    <source>
        <dbReference type="ARBA" id="ARBA00023012"/>
    </source>
</evidence>
<dbReference type="PROSITE" id="PS50109">
    <property type="entry name" value="HIS_KIN"/>
    <property type="match status" value="1"/>
</dbReference>
<evidence type="ECO:0000256" key="6">
    <source>
        <dbReference type="ARBA" id="ARBA00022777"/>
    </source>
</evidence>
<feature type="transmembrane region" description="Helical" evidence="9">
    <location>
        <begin position="20"/>
        <end position="39"/>
    </location>
</feature>
<dbReference type="GO" id="GO:0007234">
    <property type="term" value="P:osmosensory signaling via phosphorelay pathway"/>
    <property type="evidence" value="ECO:0007669"/>
    <property type="project" value="TreeGrafter"/>
</dbReference>
<dbReference type="CDD" id="cd00082">
    <property type="entry name" value="HisKA"/>
    <property type="match status" value="1"/>
</dbReference>
<proteinExistence type="predicted"/>
<comment type="catalytic activity">
    <reaction evidence="1">
        <text>ATP + protein L-histidine = ADP + protein N-phospho-L-histidine.</text>
        <dbReference type="EC" id="2.7.13.3"/>
    </reaction>
</comment>
<reference evidence="11 12" key="1">
    <citation type="submission" date="2018-04" db="EMBL/GenBank/DDBJ databases">
        <title>Genomic Encyclopedia of Archaeal and Bacterial Type Strains, Phase II (KMG-II): from individual species to whole genera.</title>
        <authorList>
            <person name="Goeker M."/>
        </authorList>
    </citation>
    <scope>NUCLEOTIDE SEQUENCE [LARGE SCALE GENOMIC DNA]</scope>
    <source>
        <strain evidence="11 12">DSM 23382</strain>
    </source>
</reference>
<dbReference type="EMBL" id="QAYG01000012">
    <property type="protein sequence ID" value="PTW55680.1"/>
    <property type="molecule type" value="Genomic_DNA"/>
</dbReference>
<dbReference type="InterPro" id="IPR003594">
    <property type="entry name" value="HATPase_dom"/>
</dbReference>
<keyword evidence="9" id="KW-0812">Transmembrane</keyword>
<dbReference type="Proteomes" id="UP000244081">
    <property type="component" value="Unassembled WGS sequence"/>
</dbReference>
<dbReference type="GO" id="GO:0000156">
    <property type="term" value="F:phosphorelay response regulator activity"/>
    <property type="evidence" value="ECO:0007669"/>
    <property type="project" value="TreeGrafter"/>
</dbReference>
<feature type="domain" description="Histidine kinase" evidence="10">
    <location>
        <begin position="245"/>
        <end position="460"/>
    </location>
</feature>
<evidence type="ECO:0000256" key="2">
    <source>
        <dbReference type="ARBA" id="ARBA00012438"/>
    </source>
</evidence>
<sequence>MSTEDFSIGRKPAQVRLWHYGMPLAIVVTCIGLLALALVQLTDIARTMRVDAPSNMLWVISQAEVEALRTQNALTTARLAGWDAASREALGVRYDLLMSRLDLLSNGPQLRSLAELGIADTIVSYQDKAKSFDPRLKPLAEERAPQFADLLSGLRGELNRSANRQMVAGWENLSSQFDRYRETVSQVIASVIGVLLGAMLLGWQIVSGKQSLLRAEEARLRTIRLEHELKGVRATARYYRDFASVVSHQFRTRLAIIDSAAQRLIIGGKLPNLPALEERRSLIRQTVTRLTGLVDAALMAGRLDHGAVNLHATVCDLSELALDIRDEFQRGVPERTIAFDKPDGPLPVCCDPSLVSHIIMNLIDNALKYSPPDRPISVRFETADDRCGCTISDFGSGISDADLPHIFDRFRRGQDRKDAQGAGIGLWIARQLAELQGGTVTVSNKAGGGAAFTIWLPASARGEAGIEDTARPEGMRP</sequence>
<dbReference type="GO" id="GO:0000155">
    <property type="term" value="F:phosphorelay sensor kinase activity"/>
    <property type="evidence" value="ECO:0007669"/>
    <property type="project" value="InterPro"/>
</dbReference>
<dbReference type="InterPro" id="IPR036890">
    <property type="entry name" value="HATPase_C_sf"/>
</dbReference>
<dbReference type="SMART" id="SM00387">
    <property type="entry name" value="HATPase_c"/>
    <property type="match status" value="1"/>
</dbReference>
<keyword evidence="4" id="KW-0808">Transferase</keyword>
<dbReference type="PRINTS" id="PR00344">
    <property type="entry name" value="BCTRLSENSOR"/>
</dbReference>
<keyword evidence="6 11" id="KW-0418">Kinase</keyword>
<keyword evidence="9" id="KW-0472">Membrane</keyword>
<dbReference type="RefSeq" id="WP_107991720.1">
    <property type="nucleotide sequence ID" value="NZ_QAYG01000012.1"/>
</dbReference>
<evidence type="ECO:0000256" key="9">
    <source>
        <dbReference type="SAM" id="Phobius"/>
    </source>
</evidence>
<dbReference type="InterPro" id="IPR050351">
    <property type="entry name" value="BphY/WalK/GraS-like"/>
</dbReference>
<dbReference type="InterPro" id="IPR003661">
    <property type="entry name" value="HisK_dim/P_dom"/>
</dbReference>
<dbReference type="InterPro" id="IPR005467">
    <property type="entry name" value="His_kinase_dom"/>
</dbReference>
<evidence type="ECO:0000259" key="10">
    <source>
        <dbReference type="PROSITE" id="PS50109"/>
    </source>
</evidence>
<dbReference type="PANTHER" id="PTHR42878">
    <property type="entry name" value="TWO-COMPONENT HISTIDINE KINASE"/>
    <property type="match status" value="1"/>
</dbReference>
<name>A0A2T5UVZ6_9HYPH</name>
<gene>
    <name evidence="11" type="ORF">C8N35_1123</name>
</gene>
<dbReference type="Gene3D" id="1.10.287.130">
    <property type="match status" value="1"/>
</dbReference>
<dbReference type="OrthoDB" id="9806130at2"/>
<dbReference type="InterPro" id="IPR036097">
    <property type="entry name" value="HisK_dim/P_sf"/>
</dbReference>
<dbReference type="EC" id="2.7.13.3" evidence="2"/>